<evidence type="ECO:0000256" key="1">
    <source>
        <dbReference type="SAM" id="SignalP"/>
    </source>
</evidence>
<proteinExistence type="predicted"/>
<accession>A0A1V8T5U3</accession>
<sequence length="110" mass="11673">MRVAAFVTALAGYIAATGANECTLNTCDVDPVCGIEACQDTVGMQTLTFYFCCAAPGVSVPPGGPDTCPGCSSSKMFRRWADISNLQADEAEKRDLEVVTKRSHAKDFTV</sequence>
<dbReference type="Proteomes" id="UP000192596">
    <property type="component" value="Unassembled WGS sequence"/>
</dbReference>
<dbReference type="EMBL" id="NAJO01000016">
    <property type="protein sequence ID" value="OQO06710.1"/>
    <property type="molecule type" value="Genomic_DNA"/>
</dbReference>
<feature type="signal peptide" evidence="1">
    <location>
        <begin position="1"/>
        <end position="19"/>
    </location>
</feature>
<comment type="caution">
    <text evidence="2">The sequence shown here is derived from an EMBL/GenBank/DDBJ whole genome shotgun (WGS) entry which is preliminary data.</text>
</comment>
<protein>
    <submittedName>
        <fullName evidence="2">Uncharacterized protein</fullName>
    </submittedName>
</protein>
<evidence type="ECO:0000313" key="2">
    <source>
        <dbReference type="EMBL" id="OQO06710.1"/>
    </source>
</evidence>
<keyword evidence="1" id="KW-0732">Signal</keyword>
<dbReference type="AlphaFoldDB" id="A0A1V8T5U3"/>
<name>A0A1V8T5U3_9PEZI</name>
<feature type="chain" id="PRO_5012212733" evidence="1">
    <location>
        <begin position="20"/>
        <end position="110"/>
    </location>
</feature>
<keyword evidence="3" id="KW-1185">Reference proteome</keyword>
<dbReference type="InParanoid" id="A0A1V8T5U3"/>
<reference evidence="3" key="1">
    <citation type="submission" date="2017-03" db="EMBL/GenBank/DDBJ databases">
        <title>Genomes of endolithic fungi from Antarctica.</title>
        <authorList>
            <person name="Coleine C."/>
            <person name="Masonjones S."/>
            <person name="Stajich J.E."/>
        </authorList>
    </citation>
    <scope>NUCLEOTIDE SEQUENCE [LARGE SCALE GENOMIC DNA]</scope>
    <source>
        <strain evidence="3">CCFEE 5527</strain>
    </source>
</reference>
<gene>
    <name evidence="2" type="ORF">B0A48_08497</name>
</gene>
<evidence type="ECO:0000313" key="3">
    <source>
        <dbReference type="Proteomes" id="UP000192596"/>
    </source>
</evidence>
<organism evidence="2 3">
    <name type="scientific">Cryoendolithus antarcticus</name>
    <dbReference type="NCBI Taxonomy" id="1507870"/>
    <lineage>
        <taxon>Eukaryota</taxon>
        <taxon>Fungi</taxon>
        <taxon>Dikarya</taxon>
        <taxon>Ascomycota</taxon>
        <taxon>Pezizomycotina</taxon>
        <taxon>Dothideomycetes</taxon>
        <taxon>Dothideomycetidae</taxon>
        <taxon>Cladosporiales</taxon>
        <taxon>Cladosporiaceae</taxon>
        <taxon>Cryoendolithus</taxon>
    </lineage>
</organism>